<protein>
    <submittedName>
        <fullName evidence="3">Uncharacterized protein</fullName>
    </submittedName>
</protein>
<feature type="compositionally biased region" description="Basic and acidic residues" evidence="1">
    <location>
        <begin position="11"/>
        <end position="27"/>
    </location>
</feature>
<dbReference type="EMBL" id="MT144994">
    <property type="protein sequence ID" value="QJI02354.1"/>
    <property type="molecule type" value="Genomic_DNA"/>
</dbReference>
<sequence>MKKSLPAWGESRQRREKNNMKKLTERQKIEKRLKELDDENEDFQKAMPEWSREMRFGN</sequence>
<feature type="region of interest" description="Disordered" evidence="1">
    <location>
        <begin position="1"/>
        <end position="27"/>
    </location>
</feature>
<dbReference type="EMBL" id="MT145198">
    <property type="protein sequence ID" value="QJI05376.1"/>
    <property type="molecule type" value="Genomic_DNA"/>
</dbReference>
<accession>A0A6M3Y8M7</accession>
<name>A0A6M3Y8M7_9ZZZZ</name>
<dbReference type="AlphaFoldDB" id="A0A6M3Y8M7"/>
<evidence type="ECO:0000313" key="2">
    <source>
        <dbReference type="EMBL" id="QJI02354.1"/>
    </source>
</evidence>
<evidence type="ECO:0000256" key="1">
    <source>
        <dbReference type="SAM" id="MobiDB-lite"/>
    </source>
</evidence>
<organism evidence="3">
    <name type="scientific">viral metagenome</name>
    <dbReference type="NCBI Taxonomy" id="1070528"/>
    <lineage>
        <taxon>unclassified sequences</taxon>
        <taxon>metagenomes</taxon>
        <taxon>organismal metagenomes</taxon>
    </lineage>
</organism>
<gene>
    <name evidence="3" type="ORF">MM415A00143_0051</name>
    <name evidence="2" type="ORF">TM448B03128_0006</name>
</gene>
<proteinExistence type="predicted"/>
<evidence type="ECO:0000313" key="3">
    <source>
        <dbReference type="EMBL" id="QJI05376.1"/>
    </source>
</evidence>
<reference evidence="3" key="1">
    <citation type="submission" date="2020-03" db="EMBL/GenBank/DDBJ databases">
        <title>The deep terrestrial virosphere.</title>
        <authorList>
            <person name="Holmfeldt K."/>
            <person name="Nilsson E."/>
            <person name="Simone D."/>
            <person name="Lopez-Fernandez M."/>
            <person name="Wu X."/>
            <person name="de Brujin I."/>
            <person name="Lundin D."/>
            <person name="Andersson A."/>
            <person name="Bertilsson S."/>
            <person name="Dopson M."/>
        </authorList>
    </citation>
    <scope>NUCLEOTIDE SEQUENCE</scope>
    <source>
        <strain evidence="3">MM415A00143</strain>
        <strain evidence="2">TM448B03128</strain>
    </source>
</reference>